<accession>A0A9P8IEM8</accession>
<evidence type="ECO:0000313" key="9">
    <source>
        <dbReference type="Proteomes" id="UP000717515"/>
    </source>
</evidence>
<name>A0A9P8IEM8_MORAP</name>
<dbReference type="Pfam" id="PF00149">
    <property type="entry name" value="Metallophos"/>
    <property type="match status" value="1"/>
</dbReference>
<protein>
    <recommendedName>
        <fullName evidence="7">Calcineurin-like phosphoesterase domain-containing protein</fullName>
    </recommendedName>
</protein>
<dbReference type="EMBL" id="JAIFTL010000005">
    <property type="protein sequence ID" value="KAG9327421.1"/>
    <property type="molecule type" value="Genomic_DNA"/>
</dbReference>
<comment type="subcellular location">
    <subcellularLocation>
        <location evidence="1">Membrane</location>
        <topology evidence="1">Multi-pass membrane protein</topology>
    </subcellularLocation>
</comment>
<dbReference type="PANTHER" id="PTHR13315">
    <property type="entry name" value="METALLO PHOSPHOESTERASE RELATED"/>
    <property type="match status" value="1"/>
</dbReference>
<dbReference type="GO" id="GO:0005783">
    <property type="term" value="C:endoplasmic reticulum"/>
    <property type="evidence" value="ECO:0007669"/>
    <property type="project" value="TreeGrafter"/>
</dbReference>
<dbReference type="PANTHER" id="PTHR13315:SF1">
    <property type="entry name" value="PROTEIN TED1"/>
    <property type="match status" value="1"/>
</dbReference>
<keyword evidence="3 6" id="KW-1133">Transmembrane helix</keyword>
<feature type="transmembrane region" description="Helical" evidence="6">
    <location>
        <begin position="457"/>
        <end position="480"/>
    </location>
</feature>
<dbReference type="GO" id="GO:0006506">
    <property type="term" value="P:GPI anchor biosynthetic process"/>
    <property type="evidence" value="ECO:0007669"/>
    <property type="project" value="InterPro"/>
</dbReference>
<dbReference type="PROSITE" id="PS51257">
    <property type="entry name" value="PROKAR_LIPOPROTEIN"/>
    <property type="match status" value="1"/>
</dbReference>
<evidence type="ECO:0000256" key="3">
    <source>
        <dbReference type="ARBA" id="ARBA00022989"/>
    </source>
</evidence>
<comment type="caution">
    <text evidence="8">The sequence shown here is derived from an EMBL/GenBank/DDBJ whole genome shotgun (WGS) entry which is preliminary data.</text>
</comment>
<dbReference type="InterPro" id="IPR029052">
    <property type="entry name" value="Metallo-depent_PP-like"/>
</dbReference>
<dbReference type="GO" id="GO:0016787">
    <property type="term" value="F:hydrolase activity"/>
    <property type="evidence" value="ECO:0007669"/>
    <property type="project" value="InterPro"/>
</dbReference>
<evidence type="ECO:0000259" key="7">
    <source>
        <dbReference type="Pfam" id="PF00149"/>
    </source>
</evidence>
<evidence type="ECO:0000256" key="6">
    <source>
        <dbReference type="SAM" id="Phobius"/>
    </source>
</evidence>
<evidence type="ECO:0000256" key="4">
    <source>
        <dbReference type="ARBA" id="ARBA00023136"/>
    </source>
</evidence>
<dbReference type="InterPro" id="IPR033308">
    <property type="entry name" value="PGAP5/Cdc1/Ted1"/>
</dbReference>
<gene>
    <name evidence="8" type="ORF">KVV02_005997</name>
</gene>
<evidence type="ECO:0000256" key="1">
    <source>
        <dbReference type="ARBA" id="ARBA00004141"/>
    </source>
</evidence>
<reference evidence="8" key="1">
    <citation type="submission" date="2021-07" db="EMBL/GenBank/DDBJ databases">
        <title>Draft genome of Mortierella alpina, strain LL118, isolated from an aspen leaf litter sample.</title>
        <authorList>
            <person name="Yang S."/>
            <person name="Vinatzer B.A."/>
        </authorList>
    </citation>
    <scope>NUCLEOTIDE SEQUENCE</scope>
    <source>
        <strain evidence="8">LL118</strain>
    </source>
</reference>
<dbReference type="Proteomes" id="UP000717515">
    <property type="component" value="Unassembled WGS sequence"/>
</dbReference>
<keyword evidence="4 6" id="KW-0472">Membrane</keyword>
<feature type="region of interest" description="Disordered" evidence="5">
    <location>
        <begin position="394"/>
        <end position="426"/>
    </location>
</feature>
<feature type="domain" description="Calcineurin-like phosphoesterase" evidence="7">
    <location>
        <begin position="118"/>
        <end position="325"/>
    </location>
</feature>
<proteinExistence type="predicted"/>
<dbReference type="InterPro" id="IPR004843">
    <property type="entry name" value="Calcineurin-like_PHP"/>
</dbReference>
<evidence type="ECO:0000313" key="8">
    <source>
        <dbReference type="EMBL" id="KAG9327421.1"/>
    </source>
</evidence>
<dbReference type="GO" id="GO:0016020">
    <property type="term" value="C:membrane"/>
    <property type="evidence" value="ECO:0007669"/>
    <property type="project" value="UniProtKB-SubCell"/>
</dbReference>
<keyword evidence="2 6" id="KW-0812">Transmembrane</keyword>
<dbReference type="SUPFAM" id="SSF56300">
    <property type="entry name" value="Metallo-dependent phosphatases"/>
    <property type="match status" value="1"/>
</dbReference>
<evidence type="ECO:0000256" key="5">
    <source>
        <dbReference type="SAM" id="MobiDB-lite"/>
    </source>
</evidence>
<evidence type="ECO:0000256" key="2">
    <source>
        <dbReference type="ARBA" id="ARBA00022692"/>
    </source>
</evidence>
<dbReference type="Gene3D" id="3.60.21.10">
    <property type="match status" value="1"/>
</dbReference>
<dbReference type="AlphaFoldDB" id="A0A9P8IEM8"/>
<organism evidence="8 9">
    <name type="scientific">Mortierella alpina</name>
    <name type="common">Oleaginous fungus</name>
    <name type="synonym">Mortierella renispora</name>
    <dbReference type="NCBI Taxonomy" id="64518"/>
    <lineage>
        <taxon>Eukaryota</taxon>
        <taxon>Fungi</taxon>
        <taxon>Fungi incertae sedis</taxon>
        <taxon>Mucoromycota</taxon>
        <taxon>Mortierellomycotina</taxon>
        <taxon>Mortierellomycetes</taxon>
        <taxon>Mortierellales</taxon>
        <taxon>Mortierellaceae</taxon>
        <taxon>Mortierella</taxon>
    </lineage>
</organism>
<sequence length="503" mass="56602">MLARPLQIILWVATGAAIACTLALYNHARITCPWKWSSRESFLRMVVFADPQMEGDAKIARLGKRAIVDLAFNDAYMRHIYKAMTGPSWSPLSMLPTVFGSAAVKVDHQPTAPTHISILGDLFSSQWIDDQEFDVRLSRYRSIFVDPASLPPLPPPQEQESSSVPVLINITGNHDIGYGYDISQSRLDRWEQAFGRSNFIHTVAIPDPSREASEDTSPEPQQQLHLVILNTMLLDGPSSDENLRAQTWQFVGDAAKIKERHPRDKIVLLTHIPFHKEKGICVDPPDIRTHWDSTIIEQTMLSPNTTTWLLNHLRPDFVLNGHDHYGCDVTHIRVNADPQDPQDHAASLWVAYDTASLSQQDLASKPARVREITQRSMMAEFGGYSGLFEIRQSSKARHHHQEEEEKTEVGTGTGTGTGTRSGTETRIDTGTAELEFHYRACAFYTDITVWTVIITDLVVAATWSLLGLALTLQPLWNAILLRQRLRDRRMGMGDSLDKKQKLL</sequence>